<gene>
    <name evidence="2" type="ORF">Lsha_0978</name>
</gene>
<proteinExistence type="predicted"/>
<name>A0A0W0Z0N5_9GAMM</name>
<protein>
    <submittedName>
        <fullName evidence="2">Uncharacterized protein</fullName>
    </submittedName>
</protein>
<evidence type="ECO:0000313" key="3">
    <source>
        <dbReference type="Proteomes" id="UP000054600"/>
    </source>
</evidence>
<sequence>MNYLLGCCLSLLLLCPCYAEKADPALPDNLVKVTKENNPKCVEFVSFKGEMYCSLTPLNNAPVDPGVLNYEKQNVQFDNRPWKAVWGQKTNAIATVEYIPVGDNIDEWKELVTTQFIPGFQDVTPAQFKKGFIANLDKSGITYTVNTIEEKPGELIFEFKVTVPVNLQQDEIQKIVQGKDGLYILHYAIKKADMSKENRQKWINNLQKSTLK</sequence>
<dbReference type="PATRIC" id="fig|1122169.6.peg.1130"/>
<feature type="signal peptide" evidence="1">
    <location>
        <begin position="1"/>
        <end position="21"/>
    </location>
</feature>
<dbReference type="EMBL" id="LNYW01000031">
    <property type="protein sequence ID" value="KTD62693.1"/>
    <property type="molecule type" value="Genomic_DNA"/>
</dbReference>
<accession>A0A0W0Z0N5</accession>
<dbReference type="Proteomes" id="UP000054600">
    <property type="component" value="Unassembled WGS sequence"/>
</dbReference>
<dbReference type="eggNOG" id="ENOG502ZGK5">
    <property type="taxonomic scope" value="Bacteria"/>
</dbReference>
<reference evidence="2 3" key="1">
    <citation type="submission" date="2015-11" db="EMBL/GenBank/DDBJ databases">
        <title>Genomic analysis of 38 Legionella species identifies large and diverse effector repertoires.</title>
        <authorList>
            <person name="Burstein D."/>
            <person name="Amaro F."/>
            <person name="Zusman T."/>
            <person name="Lifshitz Z."/>
            <person name="Cohen O."/>
            <person name="Gilbert J.A."/>
            <person name="Pupko T."/>
            <person name="Shuman H.A."/>
            <person name="Segal G."/>
        </authorList>
    </citation>
    <scope>NUCLEOTIDE SEQUENCE [LARGE SCALE GENOMIC DNA]</scope>
    <source>
        <strain evidence="2 3">ATCC 49655</strain>
    </source>
</reference>
<evidence type="ECO:0000313" key="2">
    <source>
        <dbReference type="EMBL" id="KTD62693.1"/>
    </source>
</evidence>
<feature type="chain" id="PRO_5006918145" evidence="1">
    <location>
        <begin position="22"/>
        <end position="212"/>
    </location>
</feature>
<evidence type="ECO:0000256" key="1">
    <source>
        <dbReference type="SAM" id="SignalP"/>
    </source>
</evidence>
<keyword evidence="1" id="KW-0732">Signal</keyword>
<dbReference type="AlphaFoldDB" id="A0A0W0Z0N5"/>
<organism evidence="2 3">
    <name type="scientific">Legionella shakespearei DSM 23087</name>
    <dbReference type="NCBI Taxonomy" id="1122169"/>
    <lineage>
        <taxon>Bacteria</taxon>
        <taxon>Pseudomonadati</taxon>
        <taxon>Pseudomonadota</taxon>
        <taxon>Gammaproteobacteria</taxon>
        <taxon>Legionellales</taxon>
        <taxon>Legionellaceae</taxon>
        <taxon>Legionella</taxon>
    </lineage>
</organism>
<comment type="caution">
    <text evidence="2">The sequence shown here is derived from an EMBL/GenBank/DDBJ whole genome shotgun (WGS) entry which is preliminary data.</text>
</comment>
<keyword evidence="3" id="KW-1185">Reference proteome</keyword>
<dbReference type="RefSeq" id="WP_026253987.1">
    <property type="nucleotide sequence ID" value="NZ_KB892414.1"/>
</dbReference>
<dbReference type="OrthoDB" id="5646369at2"/>